<evidence type="ECO:0000313" key="6">
    <source>
        <dbReference type="Proteomes" id="UP000323910"/>
    </source>
</evidence>
<dbReference type="Gene3D" id="1.10.10.10">
    <property type="entry name" value="Winged helix-like DNA-binding domain superfamily/Winged helix DNA-binding domain"/>
    <property type="match status" value="1"/>
</dbReference>
<evidence type="ECO:0000259" key="4">
    <source>
        <dbReference type="PROSITE" id="PS51755"/>
    </source>
</evidence>
<proteinExistence type="predicted"/>
<organism evidence="5 6">
    <name type="scientific">Lelliottia nimipressuralis</name>
    <dbReference type="NCBI Taxonomy" id="69220"/>
    <lineage>
        <taxon>Bacteria</taxon>
        <taxon>Pseudomonadati</taxon>
        <taxon>Pseudomonadota</taxon>
        <taxon>Gammaproteobacteria</taxon>
        <taxon>Enterobacterales</taxon>
        <taxon>Enterobacteriaceae</taxon>
        <taxon>Lelliottia</taxon>
    </lineage>
</organism>
<feature type="domain" description="OmpR/PhoB-type" evidence="4">
    <location>
        <begin position="19"/>
        <end position="123"/>
    </location>
</feature>
<dbReference type="PROSITE" id="PS51755">
    <property type="entry name" value="OMPR_PHOB"/>
    <property type="match status" value="1"/>
</dbReference>
<evidence type="ECO:0000256" key="3">
    <source>
        <dbReference type="SAM" id="Phobius"/>
    </source>
</evidence>
<evidence type="ECO:0000256" key="2">
    <source>
        <dbReference type="PROSITE-ProRule" id="PRU01091"/>
    </source>
</evidence>
<dbReference type="InterPro" id="IPR036388">
    <property type="entry name" value="WH-like_DNA-bd_sf"/>
</dbReference>
<feature type="DNA-binding region" description="OmpR/PhoB-type" evidence="2">
    <location>
        <begin position="19"/>
        <end position="123"/>
    </location>
</feature>
<keyword evidence="3" id="KW-1133">Transmembrane helix</keyword>
<keyword evidence="3" id="KW-0812">Transmembrane</keyword>
<keyword evidence="3" id="KW-0472">Membrane</keyword>
<accession>A0ABY3P6A6</accession>
<dbReference type="InterPro" id="IPR001867">
    <property type="entry name" value="OmpR/PhoB-type_DNA-bd"/>
</dbReference>
<keyword evidence="6" id="KW-1185">Reference proteome</keyword>
<sequence length="279" mass="31772">MIVNWLFRFDIGGVCSVFQKVYILNGRVVFWPNRNLLTHNTNRPQSVQLTGPASRCLELLVSRRDLVTQHELFEYGWEGSGFTPSPNTLYQSISVLRRAFRELDNSSENYILTETRKGFRVNPNFDVIVEERAFSLPQESEALIPKKQHNPSFDPDVKTVGKKNRDLSAYLIVILAGVAIAVGISFVTTNRFNKSDDFAAYKKISYLGQSECLFFLTLKSNKTSISNLDLSLLTCQDKPYNYLTTFSYSSKTSILSCNKEITKQPTECSTVYLWGKSEH</sequence>
<dbReference type="SUPFAM" id="SSF46894">
    <property type="entry name" value="C-terminal effector domain of the bipartite response regulators"/>
    <property type="match status" value="1"/>
</dbReference>
<comment type="caution">
    <text evidence="5">The sequence shown here is derived from an EMBL/GenBank/DDBJ whole genome shotgun (WGS) entry which is preliminary data.</text>
</comment>
<evidence type="ECO:0000256" key="1">
    <source>
        <dbReference type="ARBA" id="ARBA00023125"/>
    </source>
</evidence>
<dbReference type="EMBL" id="VTFR01000002">
    <property type="protein sequence ID" value="TYT34859.1"/>
    <property type="molecule type" value="Genomic_DNA"/>
</dbReference>
<protein>
    <recommendedName>
        <fullName evidence="4">OmpR/PhoB-type domain-containing protein</fullName>
    </recommendedName>
</protein>
<dbReference type="Pfam" id="PF00486">
    <property type="entry name" value="Trans_reg_C"/>
    <property type="match status" value="1"/>
</dbReference>
<gene>
    <name evidence="5" type="ORF">FZO59_04250</name>
</gene>
<name>A0ABY3P6A6_9ENTR</name>
<dbReference type="SMART" id="SM00862">
    <property type="entry name" value="Trans_reg_C"/>
    <property type="match status" value="1"/>
</dbReference>
<reference evidence="5 6" key="1">
    <citation type="submission" date="2019-08" db="EMBL/GenBank/DDBJ databases">
        <title>The draft genome of Lelliottia nimipressuralis strain CICC 24156.</title>
        <authorList>
            <person name="Wu W."/>
            <person name="Feng Y."/>
            <person name="Zong Z."/>
        </authorList>
    </citation>
    <scope>NUCLEOTIDE SEQUENCE [LARGE SCALE GENOMIC DNA]</scope>
    <source>
        <strain evidence="5 6">CICC 24156</strain>
    </source>
</reference>
<keyword evidence="1 2" id="KW-0238">DNA-binding</keyword>
<dbReference type="Proteomes" id="UP000323910">
    <property type="component" value="Unassembled WGS sequence"/>
</dbReference>
<feature type="transmembrane region" description="Helical" evidence="3">
    <location>
        <begin position="167"/>
        <end position="187"/>
    </location>
</feature>
<evidence type="ECO:0000313" key="5">
    <source>
        <dbReference type="EMBL" id="TYT34859.1"/>
    </source>
</evidence>
<dbReference type="InterPro" id="IPR016032">
    <property type="entry name" value="Sig_transdc_resp-reg_C-effctor"/>
</dbReference>